<dbReference type="InterPro" id="IPR044751">
    <property type="entry name" value="Ion_transp-like_CBS"/>
</dbReference>
<evidence type="ECO:0000313" key="13">
    <source>
        <dbReference type="EMBL" id="RAL25317.1"/>
    </source>
</evidence>
<evidence type="ECO:0000313" key="14">
    <source>
        <dbReference type="Proteomes" id="UP000249169"/>
    </source>
</evidence>
<dbReference type="Gene3D" id="3.10.580.10">
    <property type="entry name" value="CBS-domain"/>
    <property type="match status" value="1"/>
</dbReference>
<keyword evidence="4 8" id="KW-1133">Transmembrane helix</keyword>
<protein>
    <submittedName>
        <fullName evidence="13">Hemolysin</fullName>
    </submittedName>
</protein>
<evidence type="ECO:0000259" key="11">
    <source>
        <dbReference type="PROSITE" id="PS51371"/>
    </source>
</evidence>
<keyword evidence="3" id="KW-0677">Repeat</keyword>
<gene>
    <name evidence="13" type="ORF">DL240_03650</name>
</gene>
<dbReference type="Pfam" id="PF01595">
    <property type="entry name" value="CNNM"/>
    <property type="match status" value="1"/>
</dbReference>
<dbReference type="PANTHER" id="PTHR22777:SF4">
    <property type="entry name" value="UPF0053 PROTEIN SLL1254"/>
    <property type="match status" value="1"/>
</dbReference>
<feature type="domain" description="CNNM transmembrane" evidence="12">
    <location>
        <begin position="1"/>
        <end position="179"/>
    </location>
</feature>
<feature type="domain" description="CBS" evidence="11">
    <location>
        <begin position="263"/>
        <end position="321"/>
    </location>
</feature>
<evidence type="ECO:0000256" key="6">
    <source>
        <dbReference type="ARBA" id="ARBA00023136"/>
    </source>
</evidence>
<keyword evidence="14" id="KW-1185">Reference proteome</keyword>
<proteinExistence type="predicted"/>
<name>A0A328C9K8_9DELT</name>
<dbReference type="SUPFAM" id="SSF54631">
    <property type="entry name" value="CBS-domain pair"/>
    <property type="match status" value="1"/>
</dbReference>
<dbReference type="InterPro" id="IPR000644">
    <property type="entry name" value="CBS_dom"/>
</dbReference>
<accession>A0A328C9K8</accession>
<keyword evidence="6 8" id="KW-0472">Membrane</keyword>
<dbReference type="RefSeq" id="WP_111728489.1">
    <property type="nucleotide sequence ID" value="NZ_QHKO01000001.1"/>
</dbReference>
<comment type="subcellular location">
    <subcellularLocation>
        <location evidence="1">Membrane</location>
        <topology evidence="1">Multi-pass membrane protein</topology>
    </subcellularLocation>
</comment>
<dbReference type="AlphaFoldDB" id="A0A328C9K8"/>
<keyword evidence="2 8" id="KW-0812">Transmembrane</keyword>
<dbReference type="OrthoDB" id="9798188at2"/>
<reference evidence="13 14" key="1">
    <citation type="submission" date="2018-05" db="EMBL/GenBank/DDBJ databases">
        <title>Lujinxingia marina gen. nov. sp. nov., a new facultative anaerobic member of the class Deltaproteobacteria, and proposal of Lujinxingaceae fam. nov.</title>
        <authorList>
            <person name="Li C.-M."/>
        </authorList>
    </citation>
    <scope>NUCLEOTIDE SEQUENCE [LARGE SCALE GENOMIC DNA]</scope>
    <source>
        <strain evidence="13 14">B210</strain>
    </source>
</reference>
<evidence type="ECO:0000256" key="9">
    <source>
        <dbReference type="SAM" id="MobiDB-lite"/>
    </source>
</evidence>
<dbReference type="Pfam" id="PF00571">
    <property type="entry name" value="CBS"/>
    <property type="match status" value="1"/>
</dbReference>
<evidence type="ECO:0000256" key="5">
    <source>
        <dbReference type="ARBA" id="ARBA00023122"/>
    </source>
</evidence>
<evidence type="ECO:0000256" key="8">
    <source>
        <dbReference type="PROSITE-ProRule" id="PRU01193"/>
    </source>
</evidence>
<keyword evidence="5 7" id="KW-0129">CBS domain</keyword>
<evidence type="ECO:0000256" key="7">
    <source>
        <dbReference type="PROSITE-ProRule" id="PRU00703"/>
    </source>
</evidence>
<comment type="caution">
    <text evidence="13">The sequence shown here is derived from an EMBL/GenBank/DDBJ whole genome shotgun (WGS) entry which is preliminary data.</text>
</comment>
<evidence type="ECO:0000256" key="10">
    <source>
        <dbReference type="SAM" id="Phobius"/>
    </source>
</evidence>
<dbReference type="GO" id="GO:0005886">
    <property type="term" value="C:plasma membrane"/>
    <property type="evidence" value="ECO:0007669"/>
    <property type="project" value="TreeGrafter"/>
</dbReference>
<sequence length="375" mass="41134">MTLLILYALFALGTSFLCSLLESVLLSVTPSYVAALRNEGAPTGELLHRLKSDVDRPLAAILSVNTIAHTVGAVGVGAEATRIWGEGYVGLVSGVMTLAILFLTEIIPKTVGANYWRALSAPVARVLPILIFISFPLVIISQGLMSLLSSKEAQPQLSREEMSAMTEIGVQEGVVEIGESRLLQNVLRVGVLRVRDIMTPRTVLLAVEQDTTVAEFFEAHPNPIFSRIPIYREKTDEITGYVLKGDLLLDMARDREETALVEHRRDIKFVPENISVRELFELFVAEQHHISVVVDEYGGIAGLVTMEDVVETLLGLEIVDESDVEQDMRDMARKQWLRRARRMGISTEQFESVTGQSSEGQASAGASSVTPQGES</sequence>
<evidence type="ECO:0000256" key="1">
    <source>
        <dbReference type="ARBA" id="ARBA00004141"/>
    </source>
</evidence>
<dbReference type="InterPro" id="IPR046342">
    <property type="entry name" value="CBS_dom_sf"/>
</dbReference>
<dbReference type="PANTHER" id="PTHR22777">
    <property type="entry name" value="HEMOLYSIN-RELATED"/>
    <property type="match status" value="1"/>
</dbReference>
<feature type="compositionally biased region" description="Low complexity" evidence="9">
    <location>
        <begin position="355"/>
        <end position="368"/>
    </location>
</feature>
<evidence type="ECO:0000256" key="3">
    <source>
        <dbReference type="ARBA" id="ARBA00022737"/>
    </source>
</evidence>
<dbReference type="PROSITE" id="PS51846">
    <property type="entry name" value="CNNM"/>
    <property type="match status" value="1"/>
</dbReference>
<feature type="transmembrane region" description="Helical" evidence="10">
    <location>
        <begin position="88"/>
        <end position="107"/>
    </location>
</feature>
<dbReference type="InterPro" id="IPR002550">
    <property type="entry name" value="CNNM"/>
</dbReference>
<dbReference type="EMBL" id="QHKO01000001">
    <property type="protein sequence ID" value="RAL25317.1"/>
    <property type="molecule type" value="Genomic_DNA"/>
</dbReference>
<evidence type="ECO:0000256" key="4">
    <source>
        <dbReference type="ARBA" id="ARBA00022989"/>
    </source>
</evidence>
<dbReference type="CDD" id="cd04590">
    <property type="entry name" value="CBS_pair_CorC_HlyC_assoc"/>
    <property type="match status" value="1"/>
</dbReference>
<feature type="transmembrane region" description="Helical" evidence="10">
    <location>
        <begin position="57"/>
        <end position="76"/>
    </location>
</feature>
<evidence type="ECO:0000259" key="12">
    <source>
        <dbReference type="PROSITE" id="PS51846"/>
    </source>
</evidence>
<dbReference type="Proteomes" id="UP000249169">
    <property type="component" value="Unassembled WGS sequence"/>
</dbReference>
<feature type="region of interest" description="Disordered" evidence="9">
    <location>
        <begin position="348"/>
        <end position="375"/>
    </location>
</feature>
<feature type="transmembrane region" description="Helical" evidence="10">
    <location>
        <begin position="127"/>
        <end position="149"/>
    </location>
</feature>
<organism evidence="13 14">
    <name type="scientific">Lujinxingia litoralis</name>
    <dbReference type="NCBI Taxonomy" id="2211119"/>
    <lineage>
        <taxon>Bacteria</taxon>
        <taxon>Deltaproteobacteria</taxon>
        <taxon>Bradymonadales</taxon>
        <taxon>Lujinxingiaceae</taxon>
        <taxon>Lujinxingia</taxon>
    </lineage>
</organism>
<evidence type="ECO:0000256" key="2">
    <source>
        <dbReference type="ARBA" id="ARBA00022692"/>
    </source>
</evidence>
<dbReference type="PROSITE" id="PS51371">
    <property type="entry name" value="CBS"/>
    <property type="match status" value="1"/>
</dbReference>